<dbReference type="EMBL" id="JAXAVX010000003">
    <property type="protein sequence ID" value="MDX8151668.1"/>
    <property type="molecule type" value="Genomic_DNA"/>
</dbReference>
<dbReference type="InterPro" id="IPR028098">
    <property type="entry name" value="Glyco_trans_4-like_N"/>
</dbReference>
<dbReference type="Pfam" id="PF13579">
    <property type="entry name" value="Glyco_trans_4_4"/>
    <property type="match status" value="1"/>
</dbReference>
<dbReference type="GO" id="GO:0016757">
    <property type="term" value="F:glycosyltransferase activity"/>
    <property type="evidence" value="ECO:0007669"/>
    <property type="project" value="UniProtKB-KW"/>
</dbReference>
<feature type="domain" description="Glycosyl transferase family 1" evidence="3">
    <location>
        <begin position="211"/>
        <end position="365"/>
    </location>
</feature>
<keyword evidence="6" id="KW-1185">Reference proteome</keyword>
<dbReference type="PANTHER" id="PTHR12526">
    <property type="entry name" value="GLYCOSYLTRANSFERASE"/>
    <property type="match status" value="1"/>
</dbReference>
<protein>
    <submittedName>
        <fullName evidence="5">Glycosyltransferase family 4 protein</fullName>
        <ecNumber evidence="5">2.4.-.-</ecNumber>
    </submittedName>
</protein>
<gene>
    <name evidence="5" type="ORF">SK069_08700</name>
</gene>
<reference evidence="5 6" key="1">
    <citation type="submission" date="2023-11" db="EMBL/GenBank/DDBJ databases">
        <authorList>
            <person name="Xu M."/>
            <person name="Jiang T."/>
        </authorList>
    </citation>
    <scope>NUCLEOTIDE SEQUENCE [LARGE SCALE GENOMIC DNA]</scope>
    <source>
        <strain evidence="5 6">SD</strain>
    </source>
</reference>
<dbReference type="EC" id="2.4.-.-" evidence="5"/>
<evidence type="ECO:0000259" key="3">
    <source>
        <dbReference type="Pfam" id="PF00534"/>
    </source>
</evidence>
<dbReference type="SUPFAM" id="SSF53756">
    <property type="entry name" value="UDP-Glycosyltransferase/glycogen phosphorylase"/>
    <property type="match status" value="1"/>
</dbReference>
<evidence type="ECO:0000256" key="1">
    <source>
        <dbReference type="ARBA" id="ARBA00022676"/>
    </source>
</evidence>
<keyword evidence="1 5" id="KW-0328">Glycosyltransferase</keyword>
<organism evidence="5 6">
    <name type="scientific">Patulibacter brassicae</name>
    <dbReference type="NCBI Taxonomy" id="1705717"/>
    <lineage>
        <taxon>Bacteria</taxon>
        <taxon>Bacillati</taxon>
        <taxon>Actinomycetota</taxon>
        <taxon>Thermoleophilia</taxon>
        <taxon>Solirubrobacterales</taxon>
        <taxon>Patulibacteraceae</taxon>
        <taxon>Patulibacter</taxon>
    </lineage>
</organism>
<feature type="domain" description="Glycosyltransferase subfamily 4-like N-terminal" evidence="4">
    <location>
        <begin position="18"/>
        <end position="174"/>
    </location>
</feature>
<comment type="caution">
    <text evidence="5">The sequence shown here is derived from an EMBL/GenBank/DDBJ whole genome shotgun (WGS) entry which is preliminary data.</text>
</comment>
<evidence type="ECO:0000256" key="2">
    <source>
        <dbReference type="ARBA" id="ARBA00022679"/>
    </source>
</evidence>
<dbReference type="PANTHER" id="PTHR12526:SF635">
    <property type="entry name" value="GLYCOSYL TRANSFERASE GROUP 1"/>
    <property type="match status" value="1"/>
</dbReference>
<dbReference type="CDD" id="cd03801">
    <property type="entry name" value="GT4_PimA-like"/>
    <property type="match status" value="1"/>
</dbReference>
<accession>A0ABU4VLC0</accession>
<dbReference type="InterPro" id="IPR001296">
    <property type="entry name" value="Glyco_trans_1"/>
</dbReference>
<dbReference type="Gene3D" id="3.40.50.2000">
    <property type="entry name" value="Glycogen Phosphorylase B"/>
    <property type="match status" value="2"/>
</dbReference>
<proteinExistence type="predicted"/>
<dbReference type="RefSeq" id="WP_319953823.1">
    <property type="nucleotide sequence ID" value="NZ_JAXAVX010000003.1"/>
</dbReference>
<dbReference type="Proteomes" id="UP001277761">
    <property type="component" value="Unassembled WGS sequence"/>
</dbReference>
<evidence type="ECO:0000313" key="6">
    <source>
        <dbReference type="Proteomes" id="UP001277761"/>
    </source>
</evidence>
<evidence type="ECO:0000313" key="5">
    <source>
        <dbReference type="EMBL" id="MDX8151668.1"/>
    </source>
</evidence>
<dbReference type="Pfam" id="PF00534">
    <property type="entry name" value="Glycos_transf_1"/>
    <property type="match status" value="1"/>
</dbReference>
<name>A0ABU4VLC0_9ACTN</name>
<keyword evidence="2 5" id="KW-0808">Transferase</keyword>
<evidence type="ECO:0000259" key="4">
    <source>
        <dbReference type="Pfam" id="PF13579"/>
    </source>
</evidence>
<sequence length="400" mass="42895">MRICVVSQEYAGATPYWGGLGAQYAHVMPELVRLGHDVTLVTKRHDGHVPPDVLDGVRIVAVDDVDRRLPIAPALWARRVAGALDGLPDLDVVIAPEFGGELATYARRRARPPVVTHLVTSLRQLLSVREDLTRLQRSGPRAQVDLLLERRQTQASDVLLGAGAAVVTWARELWPATAEIPTRTLPLAVDSEQVRALADAGALPASFPTGPEPTVVLPSRLDAHKGIDELVRAMRVVWGRHPDAQLVFVGRDAQFQGRPTSEHLYEVAGDRASSVHITGFLEPADYFACVQAATVVAIPSRWESYCLAAVEALALGRPLVATAGHGFDEYAVDGQSALLVPRRDPPALARAIESLLEDADLRARLAGPGPAIADAHRPAALAPRWAAFFEDVAAGAIASA</sequence>